<comment type="subcellular location">
    <subcellularLocation>
        <location evidence="1">Membrane</location>
        <topology evidence="1">Multi-pass membrane protein</topology>
    </subcellularLocation>
</comment>
<dbReference type="PANTHER" id="PTHR45649:SF1">
    <property type="entry name" value="TRANSPORTER, PUTATIVE (EUROFUNG)-RELATED"/>
    <property type="match status" value="1"/>
</dbReference>
<accession>A0ABR2ISB6</accession>
<sequence>MASSDIELKPKPHVDGHNVIRPHSRDDAALVRLGKKPVLKRNFGFLTILGFSCTVLVTWEGSLTTFLVGLQNGGPSGIVYGYLVVWAGTLSVFAVLSELVSMAPTSGGQYHWVSMLAPPSWRRFFGYTTGWLCITGWQATAASTTLLSGNMIKGVILLCHPDYAAHMQNWHGVLLSWALVLSSFAVNAVIGSILAKFEGIVLILHLLGFFAILLPLVLLGEHAQTADVFDTFVNNGGWSTQGLSFCVGITGSVFAFLGGDAAMHMAEEIKDAPVVVPRSLFAGLMLNGCLGFGMVVACLFSMGDLDAALAENPIYPYMAIFHHAVGSRAGAAAMASLVVVLAFSALTGSMASASRIFWAFSRDRGTPGWRVWREVNRRTGIPFNSVLLTSCISVLLSLINIGDTNAFNGLTSISISGLYGSYLFAAALLLYSRLSGHIQEPYDDNSLTNTMGKTLTWGPWRIRGPLGVANNVFSCVYLVYVFFFSFWPAQVDITPANFNWAVLPFTVVILFSLLYYALWARRTYMGPIIEF</sequence>
<name>A0ABR2ISB6_9PEZI</name>
<keyword evidence="9" id="KW-1185">Reference proteome</keyword>
<feature type="transmembrane region" description="Helical" evidence="7">
    <location>
        <begin position="42"/>
        <end position="59"/>
    </location>
</feature>
<dbReference type="Gene3D" id="1.20.1740.10">
    <property type="entry name" value="Amino acid/polyamine transporter I"/>
    <property type="match status" value="1"/>
</dbReference>
<keyword evidence="2" id="KW-0813">Transport</keyword>
<protein>
    <submittedName>
        <fullName evidence="8">GABA permease</fullName>
    </submittedName>
</protein>
<feature type="transmembrane region" description="Helical" evidence="7">
    <location>
        <begin position="498"/>
        <end position="518"/>
    </location>
</feature>
<keyword evidence="4 7" id="KW-1133">Transmembrane helix</keyword>
<feature type="transmembrane region" description="Helical" evidence="7">
    <location>
        <begin position="197"/>
        <end position="218"/>
    </location>
</feature>
<proteinExistence type="predicted"/>
<keyword evidence="5 7" id="KW-0472">Membrane</keyword>
<feature type="transmembrane region" description="Helical" evidence="7">
    <location>
        <begin position="238"/>
        <end position="259"/>
    </location>
</feature>
<dbReference type="EMBL" id="JAPCWZ010000004">
    <property type="protein sequence ID" value="KAK8867507.1"/>
    <property type="molecule type" value="Genomic_DNA"/>
</dbReference>
<dbReference type="Proteomes" id="UP001390339">
    <property type="component" value="Unassembled WGS sequence"/>
</dbReference>
<dbReference type="InterPro" id="IPR002293">
    <property type="entry name" value="AA/rel_permease1"/>
</dbReference>
<feature type="transmembrane region" description="Helical" evidence="7">
    <location>
        <begin position="331"/>
        <end position="360"/>
    </location>
</feature>
<feature type="transmembrane region" description="Helical" evidence="7">
    <location>
        <begin position="79"/>
        <end position="103"/>
    </location>
</feature>
<organism evidence="8 9">
    <name type="scientific">Apiospora arundinis</name>
    <dbReference type="NCBI Taxonomy" id="335852"/>
    <lineage>
        <taxon>Eukaryota</taxon>
        <taxon>Fungi</taxon>
        <taxon>Dikarya</taxon>
        <taxon>Ascomycota</taxon>
        <taxon>Pezizomycotina</taxon>
        <taxon>Sordariomycetes</taxon>
        <taxon>Xylariomycetidae</taxon>
        <taxon>Amphisphaeriales</taxon>
        <taxon>Apiosporaceae</taxon>
        <taxon>Apiospora</taxon>
    </lineage>
</organism>
<evidence type="ECO:0000256" key="4">
    <source>
        <dbReference type="ARBA" id="ARBA00022989"/>
    </source>
</evidence>
<evidence type="ECO:0000256" key="3">
    <source>
        <dbReference type="ARBA" id="ARBA00022692"/>
    </source>
</evidence>
<keyword evidence="3 7" id="KW-0812">Transmembrane</keyword>
<feature type="transmembrane region" description="Helical" evidence="7">
    <location>
        <begin position="280"/>
        <end position="302"/>
    </location>
</feature>
<dbReference type="Pfam" id="PF13520">
    <property type="entry name" value="AA_permease_2"/>
    <property type="match status" value="1"/>
</dbReference>
<feature type="transmembrane region" description="Helical" evidence="7">
    <location>
        <begin position="169"/>
        <end position="190"/>
    </location>
</feature>
<gene>
    <name evidence="8" type="ORF">PGQ11_006085</name>
</gene>
<feature type="transmembrane region" description="Helical" evidence="7">
    <location>
        <begin position="381"/>
        <end position="401"/>
    </location>
</feature>
<feature type="transmembrane region" description="Helical" evidence="7">
    <location>
        <begin position="468"/>
        <end position="486"/>
    </location>
</feature>
<evidence type="ECO:0000256" key="7">
    <source>
        <dbReference type="SAM" id="Phobius"/>
    </source>
</evidence>
<evidence type="ECO:0000256" key="6">
    <source>
        <dbReference type="SAM" id="MobiDB-lite"/>
    </source>
</evidence>
<feature type="transmembrane region" description="Helical" evidence="7">
    <location>
        <begin position="124"/>
        <end position="149"/>
    </location>
</feature>
<evidence type="ECO:0000256" key="1">
    <source>
        <dbReference type="ARBA" id="ARBA00004141"/>
    </source>
</evidence>
<evidence type="ECO:0000256" key="5">
    <source>
        <dbReference type="ARBA" id="ARBA00023136"/>
    </source>
</evidence>
<evidence type="ECO:0000313" key="9">
    <source>
        <dbReference type="Proteomes" id="UP001390339"/>
    </source>
</evidence>
<dbReference type="PANTHER" id="PTHR45649">
    <property type="entry name" value="AMINO-ACID PERMEASE BAT1"/>
    <property type="match status" value="1"/>
</dbReference>
<feature type="transmembrane region" description="Helical" evidence="7">
    <location>
        <begin position="413"/>
        <end position="431"/>
    </location>
</feature>
<evidence type="ECO:0000256" key="2">
    <source>
        <dbReference type="ARBA" id="ARBA00022448"/>
    </source>
</evidence>
<feature type="region of interest" description="Disordered" evidence="6">
    <location>
        <begin position="1"/>
        <end position="21"/>
    </location>
</feature>
<evidence type="ECO:0000313" key="8">
    <source>
        <dbReference type="EMBL" id="KAK8867507.1"/>
    </source>
</evidence>
<reference evidence="8 9" key="1">
    <citation type="journal article" date="2024" name="IMA Fungus">
        <title>Apiospora arundinis, a panoply of carbohydrate-active enzymes and secondary metabolites.</title>
        <authorList>
            <person name="Sorensen T."/>
            <person name="Petersen C."/>
            <person name="Muurmann A.T."/>
            <person name="Christiansen J.V."/>
            <person name="Brundto M.L."/>
            <person name="Overgaard C.K."/>
            <person name="Boysen A.T."/>
            <person name="Wollenberg R.D."/>
            <person name="Larsen T.O."/>
            <person name="Sorensen J.L."/>
            <person name="Nielsen K.L."/>
            <person name="Sondergaard T.E."/>
        </authorList>
    </citation>
    <scope>NUCLEOTIDE SEQUENCE [LARGE SCALE GENOMIC DNA]</scope>
    <source>
        <strain evidence="8 9">AAU 773</strain>
    </source>
</reference>
<comment type="caution">
    <text evidence="8">The sequence shown here is derived from an EMBL/GenBank/DDBJ whole genome shotgun (WGS) entry which is preliminary data.</text>
</comment>